<reference evidence="2" key="2">
    <citation type="submission" date="2020-10" db="UniProtKB">
        <authorList>
            <consortium name="WormBaseParasite"/>
        </authorList>
    </citation>
    <scope>IDENTIFICATION</scope>
</reference>
<organism evidence="1 2">
    <name type="scientific">Panagrellus redivivus</name>
    <name type="common">Microworm</name>
    <dbReference type="NCBI Taxonomy" id="6233"/>
    <lineage>
        <taxon>Eukaryota</taxon>
        <taxon>Metazoa</taxon>
        <taxon>Ecdysozoa</taxon>
        <taxon>Nematoda</taxon>
        <taxon>Chromadorea</taxon>
        <taxon>Rhabditida</taxon>
        <taxon>Tylenchina</taxon>
        <taxon>Panagrolaimomorpha</taxon>
        <taxon>Panagrolaimoidea</taxon>
        <taxon>Panagrolaimidae</taxon>
        <taxon>Panagrellus</taxon>
    </lineage>
</organism>
<dbReference type="WBParaSite" id="Pan_g2492.t1">
    <property type="protein sequence ID" value="Pan_g2492.t1"/>
    <property type="gene ID" value="Pan_g2492"/>
</dbReference>
<dbReference type="Proteomes" id="UP000492821">
    <property type="component" value="Unassembled WGS sequence"/>
</dbReference>
<dbReference type="AlphaFoldDB" id="A0A7E4ZY56"/>
<reference evidence="1" key="1">
    <citation type="journal article" date="2013" name="Genetics">
        <title>The draft genome and transcriptome of Panagrellus redivivus are shaped by the harsh demands of a free-living lifestyle.</title>
        <authorList>
            <person name="Srinivasan J."/>
            <person name="Dillman A.R."/>
            <person name="Macchietto M.G."/>
            <person name="Heikkinen L."/>
            <person name="Lakso M."/>
            <person name="Fracchia K.M."/>
            <person name="Antoshechkin I."/>
            <person name="Mortazavi A."/>
            <person name="Wong G."/>
            <person name="Sternberg P.W."/>
        </authorList>
    </citation>
    <scope>NUCLEOTIDE SEQUENCE [LARGE SCALE GENOMIC DNA]</scope>
    <source>
        <strain evidence="1">MT8872</strain>
    </source>
</reference>
<proteinExistence type="predicted"/>
<accession>A0A7E4ZY56</accession>
<evidence type="ECO:0000313" key="2">
    <source>
        <dbReference type="WBParaSite" id="Pan_g2492.t1"/>
    </source>
</evidence>
<protein>
    <submittedName>
        <fullName evidence="2">NR LBD domain-containing protein</fullName>
    </submittedName>
</protein>
<sequence>MYHGDAKLIAEMKRLHYKLSADEFVAAVLSILSKPVARNMNLDTDGLTVKGIDFFRVENTVLEVVCGAMLVKFITV</sequence>
<keyword evidence="1" id="KW-1185">Reference proteome</keyword>
<name>A0A7E4ZY56_PANRE</name>
<evidence type="ECO:0000313" key="1">
    <source>
        <dbReference type="Proteomes" id="UP000492821"/>
    </source>
</evidence>